<dbReference type="AlphaFoldDB" id="A0A2P2KV97"/>
<name>A0A2P2KV97_RHIMU</name>
<dbReference type="EMBL" id="GGEC01029113">
    <property type="protein sequence ID" value="MBX09597.1"/>
    <property type="molecule type" value="Transcribed_RNA"/>
</dbReference>
<sequence length="155" mass="17085">MEGIAGGLYLPGQELTNSSHTECCDSNGLFPSKNKGIASEISNQGLDESVLPFNVDSTQDLHRALSLLSTKSWASSQPKLPFEQPVPTAHTSITPSLQHVTPQGLQVASSDYWRTEQQSTDSQVHTSHGDISNYFQDLQPLRVPYECDFYCNQLN</sequence>
<evidence type="ECO:0000313" key="1">
    <source>
        <dbReference type="EMBL" id="MBX09597.1"/>
    </source>
</evidence>
<protein>
    <submittedName>
        <fullName evidence="1">Uncharacterized protein MANES_12G010200</fullName>
    </submittedName>
</protein>
<accession>A0A2P2KV97</accession>
<proteinExistence type="predicted"/>
<organism evidence="1">
    <name type="scientific">Rhizophora mucronata</name>
    <name type="common">Asiatic mangrove</name>
    <dbReference type="NCBI Taxonomy" id="61149"/>
    <lineage>
        <taxon>Eukaryota</taxon>
        <taxon>Viridiplantae</taxon>
        <taxon>Streptophyta</taxon>
        <taxon>Embryophyta</taxon>
        <taxon>Tracheophyta</taxon>
        <taxon>Spermatophyta</taxon>
        <taxon>Magnoliopsida</taxon>
        <taxon>eudicotyledons</taxon>
        <taxon>Gunneridae</taxon>
        <taxon>Pentapetalae</taxon>
        <taxon>rosids</taxon>
        <taxon>fabids</taxon>
        <taxon>Malpighiales</taxon>
        <taxon>Rhizophoraceae</taxon>
        <taxon>Rhizophora</taxon>
    </lineage>
</organism>
<reference evidence="1" key="1">
    <citation type="submission" date="2018-02" db="EMBL/GenBank/DDBJ databases">
        <title>Rhizophora mucronata_Transcriptome.</title>
        <authorList>
            <person name="Meera S.P."/>
            <person name="Sreeshan A."/>
            <person name="Augustine A."/>
        </authorList>
    </citation>
    <scope>NUCLEOTIDE SEQUENCE</scope>
    <source>
        <tissue evidence="1">Leaf</tissue>
    </source>
</reference>